<name>A0ABW2YVZ0_9SPHI</name>
<feature type="compositionally biased region" description="Basic and acidic residues" evidence="1">
    <location>
        <begin position="149"/>
        <end position="180"/>
    </location>
</feature>
<reference evidence="3" key="1">
    <citation type="journal article" date="2019" name="Int. J. Syst. Evol. Microbiol.">
        <title>The Global Catalogue of Microorganisms (GCM) 10K type strain sequencing project: providing services to taxonomists for standard genome sequencing and annotation.</title>
        <authorList>
            <consortium name="The Broad Institute Genomics Platform"/>
            <consortium name="The Broad Institute Genome Sequencing Center for Infectious Disease"/>
            <person name="Wu L."/>
            <person name="Ma J."/>
        </authorList>
    </citation>
    <scope>NUCLEOTIDE SEQUENCE [LARGE SCALE GENOMIC DNA]</scope>
    <source>
        <strain evidence="3">CCUG 63418</strain>
    </source>
</reference>
<dbReference type="RefSeq" id="WP_377100058.1">
    <property type="nucleotide sequence ID" value="NZ_JBHTHU010000006.1"/>
</dbReference>
<sequence>MTTEEEAQLVNKYGRDIVDLGYGDFQEYINKRKKAFDDLTNEKIKQDINYAQYNKDFKDNKKWPYDEHLKSHNAKWDAEEITIAENHGYMPPEKDKETLKKEAFAEFKKQFDGLEKGLNKDNPLKETFEDFKKNFEKGDDLKKKIDDLRKEKSEAEKSASKQDGEPSKKEKDFAAFKENLKSVTGRNPTIEDS</sequence>
<evidence type="ECO:0000256" key="1">
    <source>
        <dbReference type="SAM" id="MobiDB-lite"/>
    </source>
</evidence>
<keyword evidence="3" id="KW-1185">Reference proteome</keyword>
<gene>
    <name evidence="2" type="ORF">ACFQZS_10760</name>
</gene>
<feature type="region of interest" description="Disordered" evidence="1">
    <location>
        <begin position="149"/>
        <end position="193"/>
    </location>
</feature>
<protein>
    <submittedName>
        <fullName evidence="2">Uncharacterized protein</fullName>
    </submittedName>
</protein>
<organism evidence="2 3">
    <name type="scientific">Mucilaginibacter calamicampi</name>
    <dbReference type="NCBI Taxonomy" id="1302352"/>
    <lineage>
        <taxon>Bacteria</taxon>
        <taxon>Pseudomonadati</taxon>
        <taxon>Bacteroidota</taxon>
        <taxon>Sphingobacteriia</taxon>
        <taxon>Sphingobacteriales</taxon>
        <taxon>Sphingobacteriaceae</taxon>
        <taxon>Mucilaginibacter</taxon>
    </lineage>
</organism>
<evidence type="ECO:0000313" key="2">
    <source>
        <dbReference type="EMBL" id="MFD0750626.1"/>
    </source>
</evidence>
<dbReference type="Proteomes" id="UP001596958">
    <property type="component" value="Unassembled WGS sequence"/>
</dbReference>
<comment type="caution">
    <text evidence="2">The sequence shown here is derived from an EMBL/GenBank/DDBJ whole genome shotgun (WGS) entry which is preliminary data.</text>
</comment>
<accession>A0ABW2YVZ0</accession>
<proteinExistence type="predicted"/>
<evidence type="ECO:0000313" key="3">
    <source>
        <dbReference type="Proteomes" id="UP001596958"/>
    </source>
</evidence>
<dbReference type="EMBL" id="JBHTHU010000006">
    <property type="protein sequence ID" value="MFD0750626.1"/>
    <property type="molecule type" value="Genomic_DNA"/>
</dbReference>